<organism evidence="1 2">
    <name type="scientific">Caerostris extrusa</name>
    <name type="common">Bark spider</name>
    <name type="synonym">Caerostris bankana</name>
    <dbReference type="NCBI Taxonomy" id="172846"/>
    <lineage>
        <taxon>Eukaryota</taxon>
        <taxon>Metazoa</taxon>
        <taxon>Ecdysozoa</taxon>
        <taxon>Arthropoda</taxon>
        <taxon>Chelicerata</taxon>
        <taxon>Arachnida</taxon>
        <taxon>Araneae</taxon>
        <taxon>Araneomorphae</taxon>
        <taxon>Entelegynae</taxon>
        <taxon>Araneoidea</taxon>
        <taxon>Araneidae</taxon>
        <taxon>Caerostris</taxon>
    </lineage>
</organism>
<protein>
    <submittedName>
        <fullName evidence="1">Uncharacterized protein</fullName>
    </submittedName>
</protein>
<dbReference type="AlphaFoldDB" id="A0AAV4PVZ3"/>
<evidence type="ECO:0000313" key="1">
    <source>
        <dbReference type="EMBL" id="GIY00895.1"/>
    </source>
</evidence>
<dbReference type="EMBL" id="BPLR01005236">
    <property type="protein sequence ID" value="GIY00895.1"/>
    <property type="molecule type" value="Genomic_DNA"/>
</dbReference>
<gene>
    <name evidence="1" type="ORF">CEXT_752661</name>
</gene>
<comment type="caution">
    <text evidence="1">The sequence shown here is derived from an EMBL/GenBank/DDBJ whole genome shotgun (WGS) entry which is preliminary data.</text>
</comment>
<accession>A0AAV4PVZ3</accession>
<dbReference type="Proteomes" id="UP001054945">
    <property type="component" value="Unassembled WGS sequence"/>
</dbReference>
<evidence type="ECO:0000313" key="2">
    <source>
        <dbReference type="Proteomes" id="UP001054945"/>
    </source>
</evidence>
<proteinExistence type="predicted"/>
<reference evidence="1 2" key="1">
    <citation type="submission" date="2021-06" db="EMBL/GenBank/DDBJ databases">
        <title>Caerostris extrusa draft genome.</title>
        <authorList>
            <person name="Kono N."/>
            <person name="Arakawa K."/>
        </authorList>
    </citation>
    <scope>NUCLEOTIDE SEQUENCE [LARGE SCALE GENOMIC DNA]</scope>
</reference>
<name>A0AAV4PVZ3_CAEEX</name>
<keyword evidence="2" id="KW-1185">Reference proteome</keyword>
<sequence>MSYIFGNSVPKLQIYVFQTLEARQNNLSLITNGRACEFSKQSISRIHTRVNRAGKRTPVRYGGNIGESVAYANTRKLFVTQSIRRRKLIFRIKGLEISVRAKGAKSPIKTLEFRDFEMRSCHSSNLTVTRFANVDVCLCMDCK</sequence>